<accession>A0A1U7NF35</accession>
<proteinExistence type="inferred from homology"/>
<dbReference type="AlphaFoldDB" id="A0A1U7NF35"/>
<comment type="caution">
    <text evidence="4">The sequence shown here is derived from an EMBL/GenBank/DDBJ whole genome shotgun (WGS) entry which is preliminary data.</text>
</comment>
<protein>
    <submittedName>
        <fullName evidence="4">Nitroreductase</fullName>
    </submittedName>
</protein>
<dbReference type="SUPFAM" id="SSF55469">
    <property type="entry name" value="FMN-dependent nitroreductase-like"/>
    <property type="match status" value="1"/>
</dbReference>
<evidence type="ECO:0000256" key="2">
    <source>
        <dbReference type="ARBA" id="ARBA00023002"/>
    </source>
</evidence>
<dbReference type="PANTHER" id="PTHR43673:SF10">
    <property type="entry name" value="NADH DEHYDROGENASE_NAD(P)H NITROREDUCTASE XCC3605-RELATED"/>
    <property type="match status" value="1"/>
</dbReference>
<evidence type="ECO:0000313" key="4">
    <source>
        <dbReference type="EMBL" id="OLU38653.1"/>
    </source>
</evidence>
<keyword evidence="5" id="KW-1185">Reference proteome</keyword>
<dbReference type="RefSeq" id="WP_075820031.1">
    <property type="nucleotide sequence ID" value="NZ_CAJUTZ010000131.1"/>
</dbReference>
<evidence type="ECO:0000259" key="3">
    <source>
        <dbReference type="Pfam" id="PF00881"/>
    </source>
</evidence>
<dbReference type="InterPro" id="IPR000415">
    <property type="entry name" value="Nitroreductase-like"/>
</dbReference>
<organism evidence="4 5">
    <name type="scientific">Ileibacterium valens</name>
    <dbReference type="NCBI Taxonomy" id="1862668"/>
    <lineage>
        <taxon>Bacteria</taxon>
        <taxon>Bacillati</taxon>
        <taxon>Bacillota</taxon>
        <taxon>Erysipelotrichia</taxon>
        <taxon>Erysipelotrichales</taxon>
        <taxon>Erysipelotrichaceae</taxon>
        <taxon>Ileibacterium</taxon>
    </lineage>
</organism>
<dbReference type="Proteomes" id="UP000186341">
    <property type="component" value="Unassembled WGS sequence"/>
</dbReference>
<feature type="domain" description="Nitroreductase" evidence="3">
    <location>
        <begin position="8"/>
        <end position="157"/>
    </location>
</feature>
<dbReference type="InterPro" id="IPR029479">
    <property type="entry name" value="Nitroreductase"/>
</dbReference>
<keyword evidence="2" id="KW-0560">Oxidoreductase</keyword>
<sequence>MKFFKVVEERRSIRKYKDKPVSDEDLKKMIHAAIAAPSWKNSQTPRYYVVTNEEKLASLKENCLPPFNARNCENAPAVIVCCFEKGKSGMGNDGQYANECEEGWGYYDLGLASENLVLAATALGLGTLIMGIRNAEGLRKLLNIPEEQQIVSVISVGVPDIEPKMSNRLKMKETTIFID</sequence>
<comment type="similarity">
    <text evidence="1">Belongs to the nitroreductase family.</text>
</comment>
<dbReference type="PANTHER" id="PTHR43673">
    <property type="entry name" value="NAD(P)H NITROREDUCTASE YDGI-RELATED"/>
    <property type="match status" value="1"/>
</dbReference>
<dbReference type="GeneID" id="82203135"/>
<dbReference type="Gene3D" id="3.40.109.10">
    <property type="entry name" value="NADH Oxidase"/>
    <property type="match status" value="1"/>
</dbReference>
<reference evidence="4 5" key="1">
    <citation type="submission" date="2016-11" db="EMBL/GenBank/DDBJ databases">
        <title>Description of two novel members of the family Erysipelotrichaceae: Ileibacterium lipovorans gen. nov., sp. nov. and Dubosiella newyorkensis, gen. nov., sp. nov.</title>
        <authorList>
            <person name="Cox L.M."/>
            <person name="Sohn J."/>
            <person name="Tyrrell K.L."/>
            <person name="Citron D.M."/>
            <person name="Lawson P.A."/>
            <person name="Patel N.B."/>
            <person name="Iizumi T."/>
            <person name="Perez-Perez G.I."/>
            <person name="Goldstein E.J."/>
            <person name="Blaser M.J."/>
        </authorList>
    </citation>
    <scope>NUCLEOTIDE SEQUENCE [LARGE SCALE GENOMIC DNA]</scope>
    <source>
        <strain evidence="4 5">NYU-BL-A3</strain>
    </source>
</reference>
<dbReference type="GO" id="GO:0016491">
    <property type="term" value="F:oxidoreductase activity"/>
    <property type="evidence" value="ECO:0007669"/>
    <property type="project" value="UniProtKB-KW"/>
</dbReference>
<evidence type="ECO:0000313" key="5">
    <source>
        <dbReference type="Proteomes" id="UP000186341"/>
    </source>
</evidence>
<name>A0A1U7NF35_9FIRM</name>
<dbReference type="Pfam" id="PF00881">
    <property type="entry name" value="Nitroreductase"/>
    <property type="match status" value="1"/>
</dbReference>
<evidence type="ECO:0000256" key="1">
    <source>
        <dbReference type="ARBA" id="ARBA00007118"/>
    </source>
</evidence>
<gene>
    <name evidence="4" type="ORF">BO222_08090</name>
</gene>
<dbReference type="EMBL" id="MPJW01000157">
    <property type="protein sequence ID" value="OLU38653.1"/>
    <property type="molecule type" value="Genomic_DNA"/>
</dbReference>
<dbReference type="OrthoDB" id="9812105at2"/>